<evidence type="ECO:0000259" key="13">
    <source>
        <dbReference type="PROSITE" id="PS52019"/>
    </source>
</evidence>
<dbReference type="InterPro" id="IPR049552">
    <property type="entry name" value="PKS_DH_N"/>
</dbReference>
<dbReference type="InterPro" id="IPR006162">
    <property type="entry name" value="Ppantetheine_attach_site"/>
</dbReference>
<dbReference type="InterPro" id="IPR014031">
    <property type="entry name" value="Ketoacyl_synth_C"/>
</dbReference>
<feature type="compositionally biased region" description="Low complexity" evidence="10">
    <location>
        <begin position="1847"/>
        <end position="1864"/>
    </location>
</feature>
<evidence type="ECO:0000256" key="4">
    <source>
        <dbReference type="ARBA" id="ARBA00022553"/>
    </source>
</evidence>
<feature type="active site" description="Proton acceptor; for dehydratase activity" evidence="9">
    <location>
        <position position="964"/>
    </location>
</feature>
<dbReference type="InterPro" id="IPR029058">
    <property type="entry name" value="AB_hydrolase_fold"/>
</dbReference>
<dbReference type="InterPro" id="IPR020841">
    <property type="entry name" value="PKS_Beta-ketoAc_synthase_dom"/>
</dbReference>
<dbReference type="PROSITE" id="PS52004">
    <property type="entry name" value="KS3_2"/>
    <property type="match status" value="1"/>
</dbReference>
<dbReference type="Pfam" id="PF21089">
    <property type="entry name" value="PKS_DH_N"/>
    <property type="match status" value="1"/>
</dbReference>
<keyword evidence="15" id="KW-1185">Reference proteome</keyword>
<dbReference type="InterPro" id="IPR009081">
    <property type="entry name" value="PP-bd_ACP"/>
</dbReference>
<dbReference type="FunFam" id="3.40.366.10:FF:000002">
    <property type="entry name" value="Probable polyketide synthase 2"/>
    <property type="match status" value="1"/>
</dbReference>
<dbReference type="GO" id="GO:0031177">
    <property type="term" value="F:phosphopantetheine binding"/>
    <property type="evidence" value="ECO:0007669"/>
    <property type="project" value="InterPro"/>
</dbReference>
<feature type="region of interest" description="C-terminal hotdog fold" evidence="9">
    <location>
        <begin position="1076"/>
        <end position="1219"/>
    </location>
</feature>
<evidence type="ECO:0000256" key="2">
    <source>
        <dbReference type="ARBA" id="ARBA00004792"/>
    </source>
</evidence>
<dbReference type="InterPro" id="IPR014043">
    <property type="entry name" value="Acyl_transferase_dom"/>
</dbReference>
<feature type="active site" description="Proton donor; for dehydratase activity" evidence="9">
    <location>
        <position position="1138"/>
    </location>
</feature>
<dbReference type="Proteomes" id="UP000186455">
    <property type="component" value="Unassembled WGS sequence"/>
</dbReference>
<dbReference type="Pfam" id="PF00109">
    <property type="entry name" value="ketoacyl-synt"/>
    <property type="match status" value="1"/>
</dbReference>
<dbReference type="InterPro" id="IPR020806">
    <property type="entry name" value="PKS_PP-bd"/>
</dbReference>
<dbReference type="SMART" id="SM00827">
    <property type="entry name" value="PKS_AT"/>
    <property type="match status" value="1"/>
</dbReference>
<accession>A0A1Q4V977</accession>
<dbReference type="Pfam" id="PF00550">
    <property type="entry name" value="PP-binding"/>
    <property type="match status" value="1"/>
</dbReference>
<dbReference type="EMBL" id="LFBV01000002">
    <property type="protein sequence ID" value="OKH94374.1"/>
    <property type="molecule type" value="Genomic_DNA"/>
</dbReference>
<dbReference type="GO" id="GO:0006633">
    <property type="term" value="P:fatty acid biosynthetic process"/>
    <property type="evidence" value="ECO:0007669"/>
    <property type="project" value="InterPro"/>
</dbReference>
<evidence type="ECO:0000256" key="1">
    <source>
        <dbReference type="ARBA" id="ARBA00001957"/>
    </source>
</evidence>
<dbReference type="PROSITE" id="PS00012">
    <property type="entry name" value="PHOSPHOPANTETHEINE"/>
    <property type="match status" value="1"/>
</dbReference>
<proteinExistence type="predicted"/>
<feature type="region of interest" description="Disordered" evidence="10">
    <location>
        <begin position="1837"/>
        <end position="1871"/>
    </location>
</feature>
<dbReference type="InterPro" id="IPR049551">
    <property type="entry name" value="PKS_DH_C"/>
</dbReference>
<dbReference type="SUPFAM" id="SSF53901">
    <property type="entry name" value="Thiolase-like"/>
    <property type="match status" value="1"/>
</dbReference>
<gene>
    <name evidence="14" type="ORF">AB852_08575</name>
</gene>
<dbReference type="GO" id="GO:0033068">
    <property type="term" value="P:macrolide biosynthetic process"/>
    <property type="evidence" value="ECO:0007669"/>
    <property type="project" value="UniProtKB-ARBA"/>
</dbReference>
<dbReference type="InterPro" id="IPR013968">
    <property type="entry name" value="PKS_KR"/>
</dbReference>
<dbReference type="InterPro" id="IPR016039">
    <property type="entry name" value="Thiolase-like"/>
</dbReference>
<comment type="pathway">
    <text evidence="2">Antibiotic biosynthesis.</text>
</comment>
<comment type="caution">
    <text evidence="14">The sequence shown here is derived from an EMBL/GenBank/DDBJ whole genome shotgun (WGS) entry which is preliminary data.</text>
</comment>
<dbReference type="Pfam" id="PF16197">
    <property type="entry name" value="KAsynt_C_assoc"/>
    <property type="match status" value="1"/>
</dbReference>
<keyword evidence="6" id="KW-0045">Antibiotic biosynthesis</keyword>
<dbReference type="InterPro" id="IPR015083">
    <property type="entry name" value="NorB/c/GfsB-D-like_docking"/>
</dbReference>
<dbReference type="Pfam" id="PF14765">
    <property type="entry name" value="PS-DH"/>
    <property type="match status" value="1"/>
</dbReference>
<dbReference type="SUPFAM" id="SSF51735">
    <property type="entry name" value="NAD(P)-binding Rossmann-fold domains"/>
    <property type="match status" value="2"/>
</dbReference>
<dbReference type="RefSeq" id="WP_073785762.1">
    <property type="nucleotide sequence ID" value="NZ_LFBV01000002.1"/>
</dbReference>
<sequence>MPTDTDTDQVVAALRASLLDNQRLRQENRRLRDDSAEPVAIVAMSCRYPGGVQTPEDLWELLVKERDAVAPFPTDRGWDVEGRFDADPDAPGTFYVREGGFLHDATGFDPGFFGISPREALAMDPQQRLLLEASWEAVERAGIDPLTLRGSRTGVWTGVIYSEYASRLDRVPDELEGFLGTGTIPSVASGRIAYTLGLEGPAVTLDTACSSSLVAIHLACQGLRSGDATLALAGGVTVMSTPGLYVGFSRQRGLAPDGRSKSFSSTADGAGFGEGLGLLLLERLSDALRAGHPVLAVIRGSAVNQDGASNGLTAPNGPAQQRVISGALDRAGLAPDEVDMVEAHGTGTMLGDPIEAQALLATYGQGRPADRPLRLGSLKSNLSHTQAAAGVGGVIKTVLAMSHGLLPRTLHIDRPSTQVDWTEGAVSLLTAATPWPQTGRPRRAGVSSFGVSGTNAHVIVESAPPVTSTGPAGSVPRPGVVVWPLSGRDGAALRGQAAALHARVLAEPGLDVLDVGYSLAVGRSRFAERAVVAGSDRDELLTGLAALSRDVDSPRVVRGGGVTPGRSVLVFPGQGSQWVGMAVELLEGSAVFAARMAECERALAPYADWSLGEALGSAEALARVDVVQPVLWAVMVSLAEVWRSFGVVPDAVVGHSQGEIAAACVAGGLSLDDGARVVALRSRAVGVLAGRGGMASVPLPVDEVRERIASWDGRLSVAAVNGPSSTVVSGDADAVTTLVDQLVEQEVRARRIEVDYASHSAHVEEIREQLLADLAGITPLSGPVPFYSSVTGALLDTKALDAEYWYRNLRRTVEFERATRSLLAAGHRVFIETGPHPVLTYGVEDTAADAGAPEALVLSTLRRGEGGLRQMQLALAAAQVRGLPVDWAALFTGTGVQRVDLPTYAFQRRRYWLDALPADRDPVSTGQSAADHPLLGAAVELPDDAGTLFTGRLSLATHPWLADHTVAGAVILPGAAFVELAAHVGRRLGCALVEELTLAAPLLLPGDATDDRAVQLRVLVGAEDDSGRRPVEFHSRPEDATGPDRVWTRHATGTVGVRSPSDGAARPDGTWPPPGAVPLDVDELYELLEAGGIDYGPAFRGLRAAWRAGDEIHAEVARPAGLPGAGRGGFGVHPVLLDAALQATGLREGSRTPGAADGVPLPFSWQRVQIEPSDAPVLRVRLRSDGPDAVTVRITDPSDRAVVTVGSLALRAARADALRASSGSVFRVGWTPITAPTGPRPVTRWGLLGPRDDRLLPAGFPVVPLSAAPDAVLLICPPSAPAGNPPTGNVPTGTAPAGDTRAGQAPTMADGTVAVGTVAAATSDVATGDALPGDASARDEGIPAVHAVAASVLEHLQRHLAHDTAAAVPLVVLTRGAPGPPTGEPRPVDLGAAAVWGLLRAAQLEHPDRFVVLDIDRPDGVVDALTELLATGEPQAALRAGVLHAPRLLRPTAPRAVAAPGAGPGTGPTTRATGLFGPAEGTVLLSGGGVLAAVLARHLVTAHGVRRLRVLSRRGADAPGMPELTAELAAAGAELTTVGCDVSDRQALTAALAAIPARHPLCAVVHTAGVLDDGLLEGLTRERMTAVLRPKLDAARHLDRLTRGTDLSAFVVFSSAAGVLGSPGQASYSAANAALDALTAERRRLGLPGLSLAWGLWERHSGMTSKLDGAERRRIDRRGARGLSDAEAMALLDTALAADAAETGDGTPAVLAHLDLPAHRDGPVHPMLRSLVRRGRPAGAAATAALSLRNRLDAADAQERELILRELVLTQAADVLGHTESGALSGTVPFLSVGFDSLTAVELRNRLAAATGLRLRPSVVFDSGTPAGLAARLATAARAEPEPEPAPRTGIAPPAVTDTPPDAASDTESDNDPVSVLFRRACALGRTDEGIALLKHASALRPAFRGGDELAAAGTGPRLLRLNERDGAPVIVCFGSVVALGGAHQYARFAARFRDRYAVTALDAPGFTPEEELPADMAALVGFQAATLLRELSGRTLVLAGSSSGGTLAHGVAAELERRGEGPAAVVLLDTYLSDNTGITQFNDVLLGGMFAREDRAAPMDGTRLTAMGGYFRLLDDWKPPAVHAPVLLVRASVPLGSPSAGAGDWRSSWASADAVVDVPGDHFSIMEQHVATTGDAVGTWLGAVLRTSDDL</sequence>
<keyword evidence="7" id="KW-0511">Multifunctional enzyme</keyword>
<dbReference type="PANTHER" id="PTHR43775">
    <property type="entry name" value="FATTY ACID SYNTHASE"/>
    <property type="match status" value="1"/>
</dbReference>
<dbReference type="InterPro" id="IPR036291">
    <property type="entry name" value="NAD(P)-bd_dom_sf"/>
</dbReference>
<dbReference type="Pfam" id="PF00698">
    <property type="entry name" value="Acyl_transf_1"/>
    <property type="match status" value="1"/>
</dbReference>
<dbReference type="InterPro" id="IPR001031">
    <property type="entry name" value="Thioesterase"/>
</dbReference>
<dbReference type="InterPro" id="IPR020807">
    <property type="entry name" value="PKS_DH"/>
</dbReference>
<dbReference type="Pfam" id="PF22953">
    <property type="entry name" value="SpnB_Rossmann"/>
    <property type="match status" value="1"/>
</dbReference>
<evidence type="ECO:0000256" key="5">
    <source>
        <dbReference type="ARBA" id="ARBA00022679"/>
    </source>
</evidence>
<dbReference type="CDD" id="cd08956">
    <property type="entry name" value="KR_3_FAS_SDR_x"/>
    <property type="match status" value="1"/>
</dbReference>
<evidence type="ECO:0000259" key="12">
    <source>
        <dbReference type="PROSITE" id="PS52004"/>
    </source>
</evidence>
<dbReference type="InterPro" id="IPR032821">
    <property type="entry name" value="PKS_assoc"/>
</dbReference>
<dbReference type="SMART" id="SM00822">
    <property type="entry name" value="PKS_KR"/>
    <property type="match status" value="1"/>
</dbReference>
<feature type="domain" description="PKS/mFAS DH" evidence="13">
    <location>
        <begin position="932"/>
        <end position="1219"/>
    </location>
</feature>
<dbReference type="Pfam" id="PF08990">
    <property type="entry name" value="Docking"/>
    <property type="match status" value="1"/>
</dbReference>
<dbReference type="InterPro" id="IPR050091">
    <property type="entry name" value="PKS_NRPS_Biosynth_Enz"/>
</dbReference>
<organism evidence="14 15">
    <name type="scientific">Streptomyces uncialis</name>
    <dbReference type="NCBI Taxonomy" id="1048205"/>
    <lineage>
        <taxon>Bacteria</taxon>
        <taxon>Bacillati</taxon>
        <taxon>Actinomycetota</taxon>
        <taxon>Actinomycetes</taxon>
        <taxon>Kitasatosporales</taxon>
        <taxon>Streptomycetaceae</taxon>
        <taxon>Streptomyces</taxon>
    </lineage>
</organism>
<dbReference type="SUPFAM" id="SSF55048">
    <property type="entry name" value="Probable ACP-binding domain of malonyl-CoA ACP transacylase"/>
    <property type="match status" value="1"/>
</dbReference>
<evidence type="ECO:0000256" key="8">
    <source>
        <dbReference type="ARBA" id="ARBA00023315"/>
    </source>
</evidence>
<reference evidence="14 15" key="1">
    <citation type="submission" date="2015-06" db="EMBL/GenBank/DDBJ databases">
        <title>Cloning and characterization of the uncialamcin biosynthetic gene cluster.</title>
        <authorList>
            <person name="Yan X."/>
            <person name="Huang T."/>
            <person name="Ge H."/>
            <person name="Shen B."/>
        </authorList>
    </citation>
    <scope>NUCLEOTIDE SEQUENCE [LARGE SCALE GENOMIC DNA]</scope>
    <source>
        <strain evidence="14 15">DCA2648</strain>
    </source>
</reference>
<dbReference type="Pfam" id="PF02801">
    <property type="entry name" value="Ketoacyl-synt_C"/>
    <property type="match status" value="1"/>
</dbReference>
<feature type="compositionally biased region" description="Basic and acidic residues" evidence="10">
    <location>
        <begin position="1027"/>
        <end position="1039"/>
    </location>
</feature>
<keyword evidence="3" id="KW-0596">Phosphopantetheine</keyword>
<feature type="region of interest" description="Disordered" evidence="10">
    <location>
        <begin position="1282"/>
        <end position="1305"/>
    </location>
</feature>
<feature type="region of interest" description="Disordered" evidence="10">
    <location>
        <begin position="1054"/>
        <end position="1075"/>
    </location>
</feature>
<dbReference type="CDD" id="cd00833">
    <property type="entry name" value="PKS"/>
    <property type="match status" value="1"/>
</dbReference>
<dbReference type="InterPro" id="IPR036736">
    <property type="entry name" value="ACP-like_sf"/>
</dbReference>
<evidence type="ECO:0000256" key="10">
    <source>
        <dbReference type="SAM" id="MobiDB-lite"/>
    </source>
</evidence>
<dbReference type="Gene3D" id="3.30.70.3290">
    <property type="match status" value="1"/>
</dbReference>
<dbReference type="PROSITE" id="PS50075">
    <property type="entry name" value="CARRIER"/>
    <property type="match status" value="1"/>
</dbReference>
<dbReference type="Gene3D" id="3.40.47.10">
    <property type="match status" value="1"/>
</dbReference>
<dbReference type="Pfam" id="PF08659">
    <property type="entry name" value="KR"/>
    <property type="match status" value="1"/>
</dbReference>
<dbReference type="InterPro" id="IPR020802">
    <property type="entry name" value="TesA-like"/>
</dbReference>
<evidence type="ECO:0000313" key="14">
    <source>
        <dbReference type="EMBL" id="OKH94374.1"/>
    </source>
</evidence>
<dbReference type="InterPro" id="IPR014030">
    <property type="entry name" value="Ketoacyl_synth_N"/>
</dbReference>
<dbReference type="FunFam" id="3.40.47.10:FF:000019">
    <property type="entry name" value="Polyketide synthase type I"/>
    <property type="match status" value="1"/>
</dbReference>
<name>A0A1Q4V977_9ACTN</name>
<dbReference type="SMART" id="SM00823">
    <property type="entry name" value="PKS_PP"/>
    <property type="match status" value="1"/>
</dbReference>
<dbReference type="Gene3D" id="1.10.1200.10">
    <property type="entry name" value="ACP-like"/>
    <property type="match status" value="1"/>
</dbReference>
<evidence type="ECO:0000256" key="7">
    <source>
        <dbReference type="ARBA" id="ARBA00023268"/>
    </source>
</evidence>
<comment type="cofactor">
    <cofactor evidence="1">
        <name>pantetheine 4'-phosphate</name>
        <dbReference type="ChEBI" id="CHEBI:47942"/>
    </cofactor>
</comment>
<feature type="region of interest" description="Disordered" evidence="10">
    <location>
        <begin position="1027"/>
        <end position="1046"/>
    </location>
</feature>
<dbReference type="Gene3D" id="3.40.50.720">
    <property type="entry name" value="NAD(P)-binding Rossmann-like Domain"/>
    <property type="match status" value="1"/>
</dbReference>
<dbReference type="Pfam" id="PF00975">
    <property type="entry name" value="Thioesterase"/>
    <property type="match status" value="1"/>
</dbReference>
<dbReference type="InterPro" id="IPR016036">
    <property type="entry name" value="Malonyl_transacylase_ACP-bd"/>
</dbReference>
<dbReference type="SMART" id="SM00825">
    <property type="entry name" value="PKS_KS"/>
    <property type="match status" value="1"/>
</dbReference>
<keyword evidence="5" id="KW-0808">Transferase</keyword>
<dbReference type="InterPro" id="IPR016035">
    <property type="entry name" value="Acyl_Trfase/lysoPLipase"/>
</dbReference>
<evidence type="ECO:0000256" key="9">
    <source>
        <dbReference type="PROSITE-ProRule" id="PRU01363"/>
    </source>
</evidence>
<dbReference type="GO" id="GO:0004312">
    <property type="term" value="F:fatty acid synthase activity"/>
    <property type="evidence" value="ECO:0007669"/>
    <property type="project" value="TreeGrafter"/>
</dbReference>
<dbReference type="STRING" id="1048205.AB852_08575"/>
<dbReference type="InterPro" id="IPR055123">
    <property type="entry name" value="SpnB-like_Rossmann"/>
</dbReference>
<dbReference type="PROSITE" id="PS00606">
    <property type="entry name" value="KS3_1"/>
    <property type="match status" value="1"/>
</dbReference>
<dbReference type="Gene3D" id="3.10.129.110">
    <property type="entry name" value="Polyketide synthase dehydratase"/>
    <property type="match status" value="1"/>
</dbReference>
<evidence type="ECO:0000313" key="15">
    <source>
        <dbReference type="Proteomes" id="UP000186455"/>
    </source>
</evidence>
<dbReference type="PANTHER" id="PTHR43775:SF51">
    <property type="entry name" value="INACTIVE PHENOLPHTHIOCEROL SYNTHESIS POLYKETIDE SYNTHASE TYPE I PKS1-RELATED"/>
    <property type="match status" value="1"/>
</dbReference>
<feature type="domain" description="Ketosynthase family 3 (KS3)" evidence="12">
    <location>
        <begin position="36"/>
        <end position="462"/>
    </location>
</feature>
<dbReference type="SMART" id="SM00824">
    <property type="entry name" value="PKS_TE"/>
    <property type="match status" value="1"/>
</dbReference>
<dbReference type="InterPro" id="IPR049900">
    <property type="entry name" value="PKS_mFAS_DH"/>
</dbReference>
<dbReference type="SMART" id="SM00826">
    <property type="entry name" value="PKS_DH"/>
    <property type="match status" value="1"/>
</dbReference>
<feature type="domain" description="Carrier" evidence="11">
    <location>
        <begin position="1762"/>
        <end position="1837"/>
    </location>
</feature>
<evidence type="ECO:0000256" key="3">
    <source>
        <dbReference type="ARBA" id="ARBA00022450"/>
    </source>
</evidence>
<keyword evidence="4" id="KW-0597">Phosphoprotein</keyword>
<keyword evidence="8" id="KW-0012">Acyltransferase</keyword>
<feature type="region of interest" description="N-terminal hotdog fold" evidence="9">
    <location>
        <begin position="932"/>
        <end position="1062"/>
    </location>
</feature>
<dbReference type="Gene3D" id="3.40.366.10">
    <property type="entry name" value="Malonyl-Coenzyme A Acyl Carrier Protein, domain 2"/>
    <property type="match status" value="1"/>
</dbReference>
<protein>
    <submittedName>
        <fullName evidence="14">Polyketide synthase</fullName>
    </submittedName>
</protein>
<dbReference type="InterPro" id="IPR018201">
    <property type="entry name" value="Ketoacyl_synth_AS"/>
</dbReference>
<dbReference type="PROSITE" id="PS52019">
    <property type="entry name" value="PKS_MFAS_DH"/>
    <property type="match status" value="1"/>
</dbReference>
<dbReference type="Gene3D" id="3.40.50.1820">
    <property type="entry name" value="alpha/beta hydrolase"/>
    <property type="match status" value="1"/>
</dbReference>
<evidence type="ECO:0000256" key="6">
    <source>
        <dbReference type="ARBA" id="ARBA00023194"/>
    </source>
</evidence>
<dbReference type="GO" id="GO:0004315">
    <property type="term" value="F:3-oxoacyl-[acyl-carrier-protein] synthase activity"/>
    <property type="evidence" value="ECO:0007669"/>
    <property type="project" value="InterPro"/>
</dbReference>
<dbReference type="SUPFAM" id="SSF52151">
    <property type="entry name" value="FabD/lysophospholipase-like"/>
    <property type="match status" value="1"/>
</dbReference>
<dbReference type="InterPro" id="IPR001227">
    <property type="entry name" value="Ac_transferase_dom_sf"/>
</dbReference>
<dbReference type="InterPro" id="IPR042104">
    <property type="entry name" value="PKS_dehydratase_sf"/>
</dbReference>
<dbReference type="SUPFAM" id="SSF53474">
    <property type="entry name" value="alpha/beta-Hydrolases"/>
    <property type="match status" value="1"/>
</dbReference>
<dbReference type="InterPro" id="IPR057326">
    <property type="entry name" value="KR_dom"/>
</dbReference>
<evidence type="ECO:0000259" key="11">
    <source>
        <dbReference type="PROSITE" id="PS50075"/>
    </source>
</evidence>